<name>A0A0P0YSG8_9ENTR</name>
<evidence type="ECO:0000313" key="2">
    <source>
        <dbReference type="EMBL" id="BAT24147.1"/>
    </source>
</evidence>
<keyword evidence="2" id="KW-0378">Hydrolase</keyword>
<dbReference type="InterPro" id="IPR051923">
    <property type="entry name" value="Glycosyl_Hydrolase_39"/>
</dbReference>
<dbReference type="PANTHER" id="PTHR12631:SF10">
    <property type="entry name" value="BETA-XYLOSIDASE-LIKE PROTEIN-RELATED"/>
    <property type="match status" value="1"/>
</dbReference>
<dbReference type="GO" id="GO:0004553">
    <property type="term" value="F:hydrolase activity, hydrolyzing O-glycosyl compounds"/>
    <property type="evidence" value="ECO:0007669"/>
    <property type="project" value="TreeGrafter"/>
</dbReference>
<feature type="chain" id="PRO_5006057744" evidence="1">
    <location>
        <begin position="20"/>
        <end position="333"/>
    </location>
</feature>
<feature type="signal peptide" evidence="1">
    <location>
        <begin position="1"/>
        <end position="19"/>
    </location>
</feature>
<accession>A0A0P0YSG8</accession>
<dbReference type="PANTHER" id="PTHR12631">
    <property type="entry name" value="ALPHA-L-IDURONIDASE"/>
    <property type="match status" value="1"/>
</dbReference>
<sequence length="333" mass="38148">MLKKMFFLLFIVSVFKCQASDFLIGVNSHLYQKKDEEIISTIEKVKSLGIKAIRVDAPWKLVEQVKGAYSIPPAWDVIVDYASKNNIDVLFILDYGNKYYDNGDKPISKDAVKGFVNYVDYLTKHFSNRVRFYQIWNEWNNKNGDTTPGKVEDYKVLVKNTYPIIKKNAQDSIVITSSFSPAAFNKAIGLERRGDYFRDFLTTDMVNFTDALSIHPYTTYRKPPFHQFKYYTKQIEYAMDLLKSGPFKNKPIYITEIGWTTASSPVAVSLNTQAQDLKNAICQAKKLGYAGVFIYELKDNHLYPKDPEDGFGILDSKMQNKDAANIIQNLACN</sequence>
<dbReference type="InterPro" id="IPR017853">
    <property type="entry name" value="GH"/>
</dbReference>
<evidence type="ECO:0000256" key="1">
    <source>
        <dbReference type="SAM" id="SignalP"/>
    </source>
</evidence>
<organism evidence="2">
    <name type="scientific">Klebsiella sp. 5710/52</name>
    <dbReference type="NCBI Taxonomy" id="1497831"/>
    <lineage>
        <taxon>Bacteria</taxon>
        <taxon>Pseudomonadati</taxon>
        <taxon>Pseudomonadota</taxon>
        <taxon>Gammaproteobacteria</taxon>
        <taxon>Enterobacterales</taxon>
        <taxon>Enterobacteriaceae</taxon>
        <taxon>Klebsiella/Raoultella group</taxon>
        <taxon>Klebsiella</taxon>
    </lineage>
</organism>
<keyword evidence="1" id="KW-0732">Signal</keyword>
<dbReference type="AlphaFoldDB" id="A0A0P0YSG8"/>
<reference evidence="2" key="1">
    <citation type="submission" date="2014-04" db="EMBL/GenBank/DDBJ databases">
        <authorList>
            <person name="Harrison E."/>
        </authorList>
    </citation>
    <scope>NUCLEOTIDE SEQUENCE</scope>
    <source>
        <strain evidence="2">5710/52</strain>
    </source>
</reference>
<dbReference type="Gene3D" id="3.20.20.80">
    <property type="entry name" value="Glycosidases"/>
    <property type="match status" value="1"/>
</dbReference>
<reference evidence="2" key="2">
    <citation type="journal article" date="2015" name="Sci. Rep.">
        <title>Genetic analysis of capsular polysaccharide synthesis gene clusters in 79 capsular types of Klebsiella spp.</title>
        <authorList>
            <person name="Pan Y.J."/>
            <person name="Lin T.L."/>
            <person name="Chen C.T."/>
            <person name="Chen Y.Y."/>
            <person name="Hsieh P.F."/>
            <person name="Hsu C.R."/>
            <person name="Wu M.C."/>
            <person name="Wang J.T."/>
        </authorList>
    </citation>
    <scope>NUCLEOTIDE SEQUENCE</scope>
    <source>
        <strain evidence="2">5710/52</strain>
    </source>
</reference>
<dbReference type="SUPFAM" id="SSF51445">
    <property type="entry name" value="(Trans)glycosidases"/>
    <property type="match status" value="1"/>
</dbReference>
<proteinExistence type="predicted"/>
<protein>
    <submittedName>
        <fullName evidence="2">Putative glycosyl hydrolase</fullName>
    </submittedName>
</protein>
<dbReference type="EMBL" id="AB924598">
    <property type="protein sequence ID" value="BAT24147.1"/>
    <property type="molecule type" value="Genomic_DNA"/>
</dbReference>
<gene>
    <name evidence="2" type="primary">wcuK</name>
</gene>